<gene>
    <name evidence="1" type="ORF">BDM02DRAFT_2506101</name>
</gene>
<name>A0ACB6ZD98_THEGA</name>
<evidence type="ECO:0000313" key="1">
    <source>
        <dbReference type="EMBL" id="KAF9647765.1"/>
    </source>
</evidence>
<sequence length="245" mass="27926">MRLPQELIEDIIDCLSDDRQMLETCSLVAATWLARSRHHLFNRISLNGKRIRQWCTAIRPGPDGVSYLVRALTLQQAQGHRWLGTKFLDTIPDHFSSFRHVENLSITWLDLSDFKPGSLAHHFAYHGPSLRSLRLSYLSADYSELMTLLQLFPNLEDLLIHTPDLCDDNFPLRVSRTVPLFHGFLNLLSFDSTSSPFISHLASLDLQFSSISAFHCDFSSGFPLTTLLEASSSSLRLLELEYITF</sequence>
<reference evidence="1" key="1">
    <citation type="submission" date="2019-10" db="EMBL/GenBank/DDBJ databases">
        <authorList>
            <consortium name="DOE Joint Genome Institute"/>
            <person name="Kuo A."/>
            <person name="Miyauchi S."/>
            <person name="Kiss E."/>
            <person name="Drula E."/>
            <person name="Kohler A."/>
            <person name="Sanchez-Garcia M."/>
            <person name="Andreopoulos B."/>
            <person name="Barry K.W."/>
            <person name="Bonito G."/>
            <person name="Buee M."/>
            <person name="Carver A."/>
            <person name="Chen C."/>
            <person name="Cichocki N."/>
            <person name="Clum A."/>
            <person name="Culley D."/>
            <person name="Crous P.W."/>
            <person name="Fauchery L."/>
            <person name="Girlanda M."/>
            <person name="Hayes R."/>
            <person name="Keri Z."/>
            <person name="Labutti K."/>
            <person name="Lipzen A."/>
            <person name="Lombard V."/>
            <person name="Magnuson J."/>
            <person name="Maillard F."/>
            <person name="Morin E."/>
            <person name="Murat C."/>
            <person name="Nolan M."/>
            <person name="Ohm R."/>
            <person name="Pangilinan J."/>
            <person name="Pereira M."/>
            <person name="Perotto S."/>
            <person name="Peter M."/>
            <person name="Riley R."/>
            <person name="Sitrit Y."/>
            <person name="Stielow B."/>
            <person name="Szollosi G."/>
            <person name="Zifcakova L."/>
            <person name="Stursova M."/>
            <person name="Spatafora J.W."/>
            <person name="Tedersoo L."/>
            <person name="Vaario L.-M."/>
            <person name="Yamada A."/>
            <person name="Yan M."/>
            <person name="Wang P."/>
            <person name="Xu J."/>
            <person name="Bruns T."/>
            <person name="Baldrian P."/>
            <person name="Vilgalys R."/>
            <person name="Henrissat B."/>
            <person name="Grigoriev I.V."/>
            <person name="Hibbett D."/>
            <person name="Nagy L.G."/>
            <person name="Martin F.M."/>
        </authorList>
    </citation>
    <scope>NUCLEOTIDE SEQUENCE</scope>
    <source>
        <strain evidence="1">P2</strain>
    </source>
</reference>
<dbReference type="Proteomes" id="UP000886501">
    <property type="component" value="Unassembled WGS sequence"/>
</dbReference>
<protein>
    <submittedName>
        <fullName evidence="1">Uncharacterized protein</fullName>
    </submittedName>
</protein>
<dbReference type="EMBL" id="MU118026">
    <property type="protein sequence ID" value="KAF9647765.1"/>
    <property type="molecule type" value="Genomic_DNA"/>
</dbReference>
<proteinExistence type="predicted"/>
<accession>A0ACB6ZD98</accession>
<comment type="caution">
    <text evidence="1">The sequence shown here is derived from an EMBL/GenBank/DDBJ whole genome shotgun (WGS) entry which is preliminary data.</text>
</comment>
<organism evidence="1 2">
    <name type="scientific">Thelephora ganbajun</name>
    <name type="common">Ganba fungus</name>
    <dbReference type="NCBI Taxonomy" id="370292"/>
    <lineage>
        <taxon>Eukaryota</taxon>
        <taxon>Fungi</taxon>
        <taxon>Dikarya</taxon>
        <taxon>Basidiomycota</taxon>
        <taxon>Agaricomycotina</taxon>
        <taxon>Agaricomycetes</taxon>
        <taxon>Thelephorales</taxon>
        <taxon>Thelephoraceae</taxon>
        <taxon>Thelephora</taxon>
    </lineage>
</organism>
<keyword evidence="2" id="KW-1185">Reference proteome</keyword>
<evidence type="ECO:0000313" key="2">
    <source>
        <dbReference type="Proteomes" id="UP000886501"/>
    </source>
</evidence>
<reference evidence="1" key="2">
    <citation type="journal article" date="2020" name="Nat. Commun.">
        <title>Large-scale genome sequencing of mycorrhizal fungi provides insights into the early evolution of symbiotic traits.</title>
        <authorList>
            <person name="Miyauchi S."/>
            <person name="Kiss E."/>
            <person name="Kuo A."/>
            <person name="Drula E."/>
            <person name="Kohler A."/>
            <person name="Sanchez-Garcia M."/>
            <person name="Morin E."/>
            <person name="Andreopoulos B."/>
            <person name="Barry K.W."/>
            <person name="Bonito G."/>
            <person name="Buee M."/>
            <person name="Carver A."/>
            <person name="Chen C."/>
            <person name="Cichocki N."/>
            <person name="Clum A."/>
            <person name="Culley D."/>
            <person name="Crous P.W."/>
            <person name="Fauchery L."/>
            <person name="Girlanda M."/>
            <person name="Hayes R.D."/>
            <person name="Keri Z."/>
            <person name="LaButti K."/>
            <person name="Lipzen A."/>
            <person name="Lombard V."/>
            <person name="Magnuson J."/>
            <person name="Maillard F."/>
            <person name="Murat C."/>
            <person name="Nolan M."/>
            <person name="Ohm R.A."/>
            <person name="Pangilinan J."/>
            <person name="Pereira M.F."/>
            <person name="Perotto S."/>
            <person name="Peter M."/>
            <person name="Pfister S."/>
            <person name="Riley R."/>
            <person name="Sitrit Y."/>
            <person name="Stielow J.B."/>
            <person name="Szollosi G."/>
            <person name="Zifcakova L."/>
            <person name="Stursova M."/>
            <person name="Spatafora J.W."/>
            <person name="Tedersoo L."/>
            <person name="Vaario L.M."/>
            <person name="Yamada A."/>
            <person name="Yan M."/>
            <person name="Wang P."/>
            <person name="Xu J."/>
            <person name="Bruns T."/>
            <person name="Baldrian P."/>
            <person name="Vilgalys R."/>
            <person name="Dunand C."/>
            <person name="Henrissat B."/>
            <person name="Grigoriev I.V."/>
            <person name="Hibbett D."/>
            <person name="Nagy L.G."/>
            <person name="Martin F.M."/>
        </authorList>
    </citation>
    <scope>NUCLEOTIDE SEQUENCE</scope>
    <source>
        <strain evidence="1">P2</strain>
    </source>
</reference>